<evidence type="ECO:0000313" key="7">
    <source>
        <dbReference type="EMBL" id="GHJ89640.1"/>
    </source>
</evidence>
<keyword evidence="8" id="KW-1185">Reference proteome</keyword>
<dbReference type="SUPFAM" id="SSF50969">
    <property type="entry name" value="YVTN repeat-like/Quinoprotein amine dehydrogenase"/>
    <property type="match status" value="1"/>
</dbReference>
<reference evidence="7" key="1">
    <citation type="submission" date="2020-07" db="EMBL/GenBank/DDBJ databases">
        <title>Draft Genome Sequence of a Deep-Sea Yeast, Naganishia (Cryptococcus) liquefaciens strain N6.</title>
        <authorList>
            <person name="Han Y.W."/>
            <person name="Kajitani R."/>
            <person name="Morimoto H."/>
            <person name="Parhat M."/>
            <person name="Tsubouchi H."/>
            <person name="Bakenova O."/>
            <person name="Ogata M."/>
            <person name="Argunhan B."/>
            <person name="Aoki R."/>
            <person name="Kajiwara S."/>
            <person name="Itoh T."/>
            <person name="Iwasaki H."/>
        </authorList>
    </citation>
    <scope>NUCLEOTIDE SEQUENCE</scope>
    <source>
        <strain evidence="7">N6</strain>
    </source>
</reference>
<feature type="domain" description="Anaphase-promoting complex subunit 4-like WD40" evidence="6">
    <location>
        <begin position="592"/>
        <end position="670"/>
    </location>
</feature>
<dbReference type="AlphaFoldDB" id="A0A8H3TZC3"/>
<proteinExistence type="inferred from homology"/>
<dbReference type="InterPro" id="IPR011044">
    <property type="entry name" value="Quino_amine_DH_bsu"/>
</dbReference>
<feature type="compositionally biased region" description="Basic and acidic residues" evidence="5">
    <location>
        <begin position="368"/>
        <end position="387"/>
    </location>
</feature>
<dbReference type="PROSITE" id="PS50082">
    <property type="entry name" value="WD_REPEATS_2"/>
    <property type="match status" value="1"/>
</dbReference>
<feature type="compositionally biased region" description="Basic and acidic residues" evidence="5">
    <location>
        <begin position="457"/>
        <end position="492"/>
    </location>
</feature>
<dbReference type="Proteomes" id="UP000620104">
    <property type="component" value="Unassembled WGS sequence"/>
</dbReference>
<dbReference type="Pfam" id="PF12894">
    <property type="entry name" value="ANAPC4_WD40"/>
    <property type="match status" value="1"/>
</dbReference>
<dbReference type="GO" id="GO:0006406">
    <property type="term" value="P:mRNA export from nucleus"/>
    <property type="evidence" value="ECO:0007669"/>
    <property type="project" value="InterPro"/>
</dbReference>
<feature type="region of interest" description="Disordered" evidence="5">
    <location>
        <begin position="344"/>
        <end position="557"/>
    </location>
</feature>
<comment type="similarity">
    <text evidence="3">Belongs to the THOC3 family.</text>
</comment>
<dbReference type="PANTHER" id="PTHR22839:SF0">
    <property type="entry name" value="THO COMPLEX SUBUNIT 3"/>
    <property type="match status" value="1"/>
</dbReference>
<dbReference type="EMBL" id="BLZA01000049">
    <property type="protein sequence ID" value="GHJ89640.1"/>
    <property type="molecule type" value="Genomic_DNA"/>
</dbReference>
<evidence type="ECO:0000256" key="4">
    <source>
        <dbReference type="PROSITE-ProRule" id="PRU00221"/>
    </source>
</evidence>
<accession>A0A8H3TZC3</accession>
<name>A0A8H3TZC3_9TREE</name>
<dbReference type="InterPro" id="IPR015943">
    <property type="entry name" value="WD40/YVTN_repeat-like_dom_sf"/>
</dbReference>
<feature type="compositionally biased region" description="Low complexity" evidence="5">
    <location>
        <begin position="544"/>
        <end position="553"/>
    </location>
</feature>
<feature type="compositionally biased region" description="Pro residues" evidence="5">
    <location>
        <begin position="10"/>
        <end position="26"/>
    </location>
</feature>
<feature type="compositionally biased region" description="Acidic residues" evidence="5">
    <location>
        <begin position="358"/>
        <end position="367"/>
    </location>
</feature>
<dbReference type="OrthoDB" id="340259at2759"/>
<protein>
    <recommendedName>
        <fullName evidence="6">Anaphase-promoting complex subunit 4-like WD40 domain-containing protein</fullName>
    </recommendedName>
</protein>
<evidence type="ECO:0000256" key="2">
    <source>
        <dbReference type="ARBA" id="ARBA00022737"/>
    </source>
</evidence>
<evidence type="ECO:0000313" key="8">
    <source>
        <dbReference type="Proteomes" id="UP000620104"/>
    </source>
</evidence>
<organism evidence="7 8">
    <name type="scientific">Naganishia liquefaciens</name>
    <dbReference type="NCBI Taxonomy" id="104408"/>
    <lineage>
        <taxon>Eukaryota</taxon>
        <taxon>Fungi</taxon>
        <taxon>Dikarya</taxon>
        <taxon>Basidiomycota</taxon>
        <taxon>Agaricomycotina</taxon>
        <taxon>Tremellomycetes</taxon>
        <taxon>Filobasidiales</taxon>
        <taxon>Filobasidiaceae</taxon>
        <taxon>Naganishia</taxon>
    </lineage>
</organism>
<keyword evidence="2" id="KW-0677">Repeat</keyword>
<feature type="compositionally biased region" description="Basic and acidic residues" evidence="5">
    <location>
        <begin position="412"/>
        <end position="427"/>
    </location>
</feature>
<dbReference type="PROSITE" id="PS50294">
    <property type="entry name" value="WD_REPEATS_REGION"/>
    <property type="match status" value="1"/>
</dbReference>
<dbReference type="InterPro" id="IPR024977">
    <property type="entry name" value="Apc4-like_WD40_dom"/>
</dbReference>
<evidence type="ECO:0000256" key="5">
    <source>
        <dbReference type="SAM" id="MobiDB-lite"/>
    </source>
</evidence>
<dbReference type="Gene3D" id="2.130.10.10">
    <property type="entry name" value="YVTN repeat-like/Quinoprotein amine dehydrogenase"/>
    <property type="match status" value="2"/>
</dbReference>
<feature type="repeat" description="WD" evidence="4">
    <location>
        <begin position="51"/>
        <end position="82"/>
    </location>
</feature>
<evidence type="ECO:0000259" key="6">
    <source>
        <dbReference type="Pfam" id="PF12894"/>
    </source>
</evidence>
<keyword evidence="1 4" id="KW-0853">WD repeat</keyword>
<evidence type="ECO:0000256" key="1">
    <source>
        <dbReference type="ARBA" id="ARBA00022574"/>
    </source>
</evidence>
<dbReference type="InterPro" id="IPR040132">
    <property type="entry name" value="Tex1/THOC3"/>
</dbReference>
<dbReference type="PANTHER" id="PTHR22839">
    <property type="entry name" value="THO COMPLEX SUBUNIT 3 THO3"/>
    <property type="match status" value="1"/>
</dbReference>
<feature type="region of interest" description="Disordered" evidence="5">
    <location>
        <begin position="1"/>
        <end position="28"/>
    </location>
</feature>
<dbReference type="GO" id="GO:0000445">
    <property type="term" value="C:THO complex part of transcription export complex"/>
    <property type="evidence" value="ECO:0007669"/>
    <property type="project" value="TreeGrafter"/>
</dbReference>
<sequence>MSLYSSSRPTSPPPAPTSQPLPPQKPVPQHVTFATRQQKHVPPGAPIPMVVGSHSKTVRSVAWSCNGQIVASGSDDRNVKIWTRRVTGPNAFELANSEPLLSHPTSLHPNPTTTSSNPITNLAFSPRRVDILAVASNDGNAGAAGKVVAVQGPGSVSYDKVAEEAWLKEVEDGMKSKGRKVEPPKVEIWNTSKRQIITTIHLAHNPVFLAFHPSAKQIAIVCFDSRERNDYVVFAWQPDAVAAEGDLAFEDADPTTERAKREQEREAYRALLARQQQAGEGGAAQEEGWQIRTDVRLGEKNYRVSELNGAMFGPCGTRMYAGNHDGRLNVWEYPIKRVVLEENRPEEEKKEDEAGKMEEDDQEDDDDAPIRRSNENRGGDETVETDKPQVPAEEDANMDAENASPNAEDDGKEVKEEQALQEAKVDSEMQEGQTNPEMQEGQANPEMQEGQVDSEMPDGKKGAEPQDGKEESKMTAEQQPKDESQPTIKDEDVQMTDAEGAIEVTESAKPELGSSTEVKTDVPATDSAAPAEASGPTETPDTTAPVSKASSPVSAPPIEPAAPPAQMLKYLYGQVVNSGCLNCIDFDPRRRYIATGGSEGMVNLCQVGEWIGVASFDSYTEEVKNVKFSWDGEYIAAAGDDRCIDIMSTATGTTLHRIPTKGTVASIAWSPARHTLCFATQGQGSTNEWYYVQM</sequence>
<dbReference type="InterPro" id="IPR001680">
    <property type="entry name" value="WD40_rpt"/>
</dbReference>
<evidence type="ECO:0000256" key="3">
    <source>
        <dbReference type="ARBA" id="ARBA00046343"/>
    </source>
</evidence>
<dbReference type="Pfam" id="PF00400">
    <property type="entry name" value="WD40"/>
    <property type="match status" value="1"/>
</dbReference>
<comment type="caution">
    <text evidence="7">The sequence shown here is derived from an EMBL/GenBank/DDBJ whole genome shotgun (WGS) entry which is preliminary data.</text>
</comment>
<dbReference type="SMART" id="SM00320">
    <property type="entry name" value="WD40"/>
    <property type="match status" value="6"/>
</dbReference>
<gene>
    <name evidence="7" type="ORF">NliqN6_6042</name>
</gene>
<feature type="compositionally biased region" description="Basic and acidic residues" evidence="5">
    <location>
        <begin position="344"/>
        <end position="357"/>
    </location>
</feature>